<evidence type="ECO:0000256" key="11">
    <source>
        <dbReference type="ARBA" id="ARBA00022953"/>
    </source>
</evidence>
<evidence type="ECO:0000256" key="9">
    <source>
        <dbReference type="ARBA" id="ARBA00022840"/>
    </source>
</evidence>
<keyword evidence="5" id="KW-0808">Transferase</keyword>
<evidence type="ECO:0000256" key="1">
    <source>
        <dbReference type="ARBA" id="ARBA00004328"/>
    </source>
</evidence>
<evidence type="ECO:0000256" key="8">
    <source>
        <dbReference type="ARBA" id="ARBA00022741"/>
    </source>
</evidence>
<evidence type="ECO:0000313" key="23">
    <source>
        <dbReference type="Proteomes" id="UP000676167"/>
    </source>
</evidence>
<comment type="catalytic activity">
    <reaction evidence="18">
        <text>a 5'-end (5'-triphosphoguanosine)-adenylyl-adenylyl-cytidylyl-adenosine in mRNA + S-adenosyl-L-methionine = a 5'-end (5'-triphosphoguanosine)-(2'-O-methyladenylyl)-adenylyl-cytidylyl-adenosine in mRNA + S-adenosyl-L-homocysteine + H(+)</text>
        <dbReference type="Rhea" id="RHEA:65380"/>
        <dbReference type="Rhea" id="RHEA-COMP:16797"/>
        <dbReference type="Rhea" id="RHEA-COMP:16801"/>
        <dbReference type="ChEBI" id="CHEBI:15378"/>
        <dbReference type="ChEBI" id="CHEBI:57856"/>
        <dbReference type="ChEBI" id="CHEBI:59789"/>
        <dbReference type="ChEBI" id="CHEBI:156482"/>
        <dbReference type="ChEBI" id="CHEBI:156484"/>
    </reaction>
</comment>
<dbReference type="RefSeq" id="YP_010798438.1">
    <property type="nucleotide sequence ID" value="NC_076457.1"/>
</dbReference>
<feature type="domain" description="RdRp catalytic" evidence="21">
    <location>
        <begin position="595"/>
        <end position="773"/>
    </location>
</feature>
<evidence type="ECO:0000256" key="14">
    <source>
        <dbReference type="ARBA" id="ARBA00024494"/>
    </source>
</evidence>
<evidence type="ECO:0000256" key="5">
    <source>
        <dbReference type="ARBA" id="ARBA00022679"/>
    </source>
</evidence>
<dbReference type="GO" id="GO:0004482">
    <property type="term" value="F:mRNA 5'-cap (guanine-N7-)-methyltransferase activity"/>
    <property type="evidence" value="ECO:0007669"/>
    <property type="project" value="InterPro"/>
</dbReference>
<keyword evidence="13" id="KW-0511">Multifunctional enzyme</keyword>
<dbReference type="Pfam" id="PF14318">
    <property type="entry name" value="Mononeg_mRNAcap"/>
    <property type="match status" value="1"/>
</dbReference>
<comment type="catalytic activity">
    <reaction evidence="20">
        <text>GTP + H2O = GDP + phosphate + H(+)</text>
        <dbReference type="Rhea" id="RHEA:19669"/>
        <dbReference type="ChEBI" id="CHEBI:15377"/>
        <dbReference type="ChEBI" id="CHEBI:15378"/>
        <dbReference type="ChEBI" id="CHEBI:37565"/>
        <dbReference type="ChEBI" id="CHEBI:43474"/>
        <dbReference type="ChEBI" id="CHEBI:58189"/>
    </reaction>
</comment>
<dbReference type="Pfam" id="PF00946">
    <property type="entry name" value="Mononeg_RNA_pol"/>
    <property type="match status" value="1"/>
</dbReference>
<evidence type="ECO:0000256" key="15">
    <source>
        <dbReference type="ARBA" id="ARBA00024499"/>
    </source>
</evidence>
<evidence type="ECO:0000256" key="6">
    <source>
        <dbReference type="ARBA" id="ARBA00022691"/>
    </source>
</evidence>
<keyword evidence="23" id="KW-1185">Reference proteome</keyword>
<dbReference type="EC" id="2.7.7.48" evidence="2"/>
<evidence type="ECO:0000256" key="17">
    <source>
        <dbReference type="ARBA" id="ARBA00031012"/>
    </source>
</evidence>
<dbReference type="GO" id="GO:0005524">
    <property type="term" value="F:ATP binding"/>
    <property type="evidence" value="ECO:0007669"/>
    <property type="project" value="UniProtKB-KW"/>
</dbReference>
<dbReference type="GeneID" id="80536636"/>
<keyword evidence="12" id="KW-0506">mRNA capping</keyword>
<evidence type="ECO:0000256" key="18">
    <source>
        <dbReference type="ARBA" id="ARBA00047332"/>
    </source>
</evidence>
<evidence type="ECO:0000313" key="22">
    <source>
        <dbReference type="EMBL" id="QHD64779.1"/>
    </source>
</evidence>
<dbReference type="GO" id="GO:0003968">
    <property type="term" value="F:RNA-directed RNA polymerase activity"/>
    <property type="evidence" value="ECO:0007669"/>
    <property type="project" value="UniProtKB-KW"/>
</dbReference>
<keyword evidence="8" id="KW-0547">Nucleotide-binding</keyword>
<reference evidence="22" key="1">
    <citation type="journal article" date="2020" name="Virus Evol.">
        <title>Analysis of the virome associated to grapevine downy mildew lesions reveals new mycovirus lineages.</title>
        <authorList>
            <person name="Chiapello M."/>
            <person name="Rodriguez-Romero J."/>
            <person name="Ayllon M.A."/>
            <person name="Turina M."/>
        </authorList>
    </citation>
    <scope>NUCLEOTIDE SEQUENCE</scope>
    <source>
        <strain evidence="22">DMG-A_DN3868696</strain>
    </source>
</reference>
<keyword evidence="11" id="KW-0693">Viral RNA replication</keyword>
<comment type="catalytic activity">
    <reaction evidence="19">
        <text>a 5'-end (5'-triphosphoguanosine)-adenylyl-adenylyl-cytidylyl-adenosine in mRNA + 2 S-adenosyl-L-methionine = a 5'-end (N(7)-methyl 5'-triphosphoguanosine)-(2'-O-methyladenylyl)-adenylyl-cytidylyl-adenosine in mRNA + 2 S-adenosyl-L-homocysteine + H(+)</text>
        <dbReference type="Rhea" id="RHEA:65376"/>
        <dbReference type="Rhea" id="RHEA-COMP:16797"/>
        <dbReference type="Rhea" id="RHEA-COMP:16798"/>
        <dbReference type="ChEBI" id="CHEBI:15378"/>
        <dbReference type="ChEBI" id="CHEBI:57856"/>
        <dbReference type="ChEBI" id="CHEBI:59789"/>
        <dbReference type="ChEBI" id="CHEBI:156483"/>
        <dbReference type="ChEBI" id="CHEBI:156484"/>
        <dbReference type="EC" id="2.1.1.375"/>
    </reaction>
</comment>
<keyword evidence="7" id="KW-0548">Nucleotidyltransferase</keyword>
<keyword evidence="9" id="KW-0067">ATP-binding</keyword>
<comment type="subcellular location">
    <subcellularLocation>
        <location evidence="1">Virion</location>
    </subcellularLocation>
</comment>
<sequence length="1960" mass="223117">MDFFEVPENFDFDASVEPTTAYQPQVPEKHLDSPILISLLERLQDLMSKVLAANKDLKPCQYDIRRIHAIHLYLKKYPLEGFSSIRQPLCQYSAALDYCLKPPVILEARTYPYLFSLSAHAPYRLHSDYKIAREIFDLEIRAYANQLEDVLGEKGRDEFIGRYAFEAMFSTEVVTSSSRAQLWSDIVERYRKEYKSRGDRIKYTIGPVRFICCDGFLLLKTDDLESWQLLTYEQLQMIQDCCIARHNVELSVFFKFHNGSAYLRHHVQEILDWQESILLAYGNKGYELVKAPEAVFKAHLNSLTQGDLLSYSSYDRTIDKMKKKEAKDDPSTPLINRLHRIVQRVDSIYDAAELFGLTKLSGHPCVYAELSMESVRKEAEPAGTILPFAVRQMERMFKHISLSGYINEHQGWPPFTCPPALNSTLRRHYVNRVTTLPLGSYPLTDLDSIIFGKWIEYDYSEDYLKFLDDKAICPGAAEMAKFWFSDPREEPRRLLEKILKLKHFDTRDMVEKLRRGKFDPDEYVIELTQKERELKCAARCFCKLPFRVRTFFTSTEYNLKEQFMKKYIPQQTMTMSNTETKTRMYNLVKNAKQKDRTLLEVDFSRWNLRWRRQTVDGVSAILEDIFGLPGVFSQAHQFFQKATTVMTDKNKLPRYADPTKPVTSWRECELVSRGKHLGGFEGIQQALWTLCTIAMMYWVLHDQNVSFLMAGQGDNQIFALTFNATTESTADQLRRLLGTMEARCKLLNHEVKPDECIDSSTVLTYSKDIYVEGNHILYNLKFSSRTFKRDEIDMPSLSTEIASISACSMACADSVYDTPKAIFWKTFQTLRFLSQRYRSENYEAERGALNAILGNKDKLKFAMLVPGSLGGLPVMSWTRFFMKGEVDDLSWDVPAVLKLGKLWRPLLTDLANVLDGKFTPKNPRLSQLILDPTSIPIERPKDLKRLVKDAVATKLPSITENVWIANIFNDQATEAGETLLQTLSSTRPFYPKIMSDIYALSPSGVRDALLSRFTMTRTINSVTGNPNFSSEIATANANLLRFVEMRYTRALERKSVNVVASTAYDNCKKLRELWGPDVQHVCIGVYNPFDFQLDYHTATKPMISAFSRCEDTSTLHGSLGIYPPNFGTKTRQKVSDHGFKIITSSSTVADLKTLILTASELGSHPTLLTLLNEICRARSPWSILQLMPILPTAFGGTAAHRHQDINRAAFSLLGSRTVPTHLNFSSDTAGVLSGGEFDYPIAFQEFYLTLTNIFQVLSFNSLISNNAGIGFVMTDTYEPIPDEPVHATETSSIQWKMQPSNKLVYVSELMVKEIPEVPSPSMIPHKKADELDELSLLYNYFLCYILRKQRQLARPFQVNLPVDILDLKEYSHATLHVMEKAITLAIQSAAIYTAVNEYTSGAHVFLNSLIYKLCQAVSGPFVRLFTHKQSQSANYVVEKAILMHPGASGATSAADNFSGYLYDRAVLSLRSRELPLTAPYLILFEDYKLSGYRQAECHWTAMLACCTSDIGKVTLTGYQRLQLSLARTSSVKNADTLHQILHLRSIAHLLLEQRQSFLAKSTKSEATLSPVCYFCPMIEREAIRGLRTKPLETRMYRVKRDCPQLSLIRNPGRVVFKTKVQEGHLMPDHVCEITHPTERVRDNFMCKLFRPYGMYSTALDVWLTIFAKYKKTFEAAEVTAIGVGHGASTTASLLLGARHAYGVDLRESFPKITQREANYVPPEVIDHGLINDFTWDKLVSTKGGNILDADETDFTRFATRDIVILDVELGIRTILPVLHRLQATRAVFVRILACDEWLRYCIDAFNAEEVYCTSAVRTTHKRSYILYRAGTRPATTLGNSMRVEIVEELPYRTATKKSMKRMLQIFNLKLAPLGVSLTFLSAAEILKCVADLNRRALNTPERQTAYNLNKAAIQLSAIVTAFRDPNTISLDFLLLLEPTYRTLLAQWLANSATPLTALAL</sequence>
<evidence type="ECO:0000256" key="10">
    <source>
        <dbReference type="ARBA" id="ARBA00022844"/>
    </source>
</evidence>
<evidence type="ECO:0000256" key="12">
    <source>
        <dbReference type="ARBA" id="ARBA00023042"/>
    </source>
</evidence>
<dbReference type="GO" id="GO:0044423">
    <property type="term" value="C:virion component"/>
    <property type="evidence" value="ECO:0007669"/>
    <property type="project" value="UniProtKB-KW"/>
</dbReference>
<dbReference type="KEGG" id="vg:80536636"/>
<dbReference type="EMBL" id="MN557002">
    <property type="protein sequence ID" value="QHD64779.1"/>
    <property type="molecule type" value="Genomic_RNA"/>
</dbReference>
<keyword evidence="10" id="KW-0946">Virion</keyword>
<organism evidence="22 23">
    <name type="scientific">Plasmopara viticola lesion associated mymonavirus 1</name>
    <dbReference type="NCBI Taxonomy" id="2692022"/>
    <lineage>
        <taxon>Viruses</taxon>
        <taxon>Riboviria</taxon>
        <taxon>Orthornavirae</taxon>
        <taxon>Negarnaviricota</taxon>
        <taxon>Haploviricotina</taxon>
        <taxon>Monjiviricetes</taxon>
        <taxon>Mononegavirales</taxon>
        <taxon>Mymonaviridae</taxon>
        <taxon>Sclerotimonavirus</taxon>
        <taxon>Sclerotimonavirus alphaplasmoparae</taxon>
    </lineage>
</organism>
<dbReference type="PROSITE" id="PS50526">
    <property type="entry name" value="RDRP_SSRNA_NEG_NONSEG"/>
    <property type="match status" value="1"/>
</dbReference>
<keyword evidence="3" id="KW-0696">RNA-directed RNA polymerase</keyword>
<evidence type="ECO:0000256" key="3">
    <source>
        <dbReference type="ARBA" id="ARBA00022484"/>
    </source>
</evidence>
<comment type="catalytic activity">
    <reaction evidence="15">
        <text>a 5'-end (5'-triphosphoguanosine)-(2'-O-methyladenylyl)-adenylyl-cytidylyl-adenosine in mRNA + S-adenosyl-L-methionine = a 5'-end (N(7)-methyl 5'-triphosphoguanosine)-(2'-O-methyladenylyl)-adenylyl-cytidylyl-adenosine in mRNA + S-adenosyl-L-homocysteine</text>
        <dbReference type="Rhea" id="RHEA:65440"/>
        <dbReference type="Rhea" id="RHEA-COMP:16798"/>
        <dbReference type="Rhea" id="RHEA-COMP:16801"/>
        <dbReference type="ChEBI" id="CHEBI:57856"/>
        <dbReference type="ChEBI" id="CHEBI:59789"/>
        <dbReference type="ChEBI" id="CHEBI:156482"/>
        <dbReference type="ChEBI" id="CHEBI:156483"/>
    </reaction>
</comment>
<name>A0A6B9Q4D4_9MONO</name>
<accession>A0A6B9Q4D4</accession>
<proteinExistence type="predicted"/>
<evidence type="ECO:0000256" key="16">
    <source>
        <dbReference type="ARBA" id="ARBA00030436"/>
    </source>
</evidence>
<evidence type="ECO:0000256" key="19">
    <source>
        <dbReference type="ARBA" id="ARBA00047370"/>
    </source>
</evidence>
<keyword evidence="4" id="KW-0507">mRNA processing</keyword>
<keyword evidence="6" id="KW-0949">S-adenosyl-L-methionine</keyword>
<comment type="catalytic activity">
    <reaction evidence="14">
        <text>a 5'-end triphospho-adenylyl-adenylyl-cytidylyl-adenosine in mRNA + GDP + H(+) = a 5'-end (5'-triphosphoguanosine)-adenylyl-adenylyl-cytidylyl-adenosine in mRNA + diphosphate</text>
        <dbReference type="Rhea" id="RHEA:65436"/>
        <dbReference type="Rhea" id="RHEA-COMP:16797"/>
        <dbReference type="Rhea" id="RHEA-COMP:16799"/>
        <dbReference type="ChEBI" id="CHEBI:15378"/>
        <dbReference type="ChEBI" id="CHEBI:33019"/>
        <dbReference type="ChEBI" id="CHEBI:58189"/>
        <dbReference type="ChEBI" id="CHEBI:156484"/>
        <dbReference type="ChEBI" id="CHEBI:156503"/>
        <dbReference type="EC" id="2.7.7.88"/>
    </reaction>
</comment>
<evidence type="ECO:0000256" key="13">
    <source>
        <dbReference type="ARBA" id="ARBA00023268"/>
    </source>
</evidence>
<evidence type="ECO:0000259" key="21">
    <source>
        <dbReference type="PROSITE" id="PS50526"/>
    </source>
</evidence>
<evidence type="ECO:0000256" key="7">
    <source>
        <dbReference type="ARBA" id="ARBA00022695"/>
    </source>
</evidence>
<evidence type="ECO:0000256" key="4">
    <source>
        <dbReference type="ARBA" id="ARBA00022664"/>
    </source>
</evidence>
<evidence type="ECO:0000256" key="20">
    <source>
        <dbReference type="ARBA" id="ARBA00048548"/>
    </source>
</evidence>
<dbReference type="InterPro" id="IPR014023">
    <property type="entry name" value="Mononeg_RNA_pol_cat"/>
</dbReference>
<dbReference type="Proteomes" id="UP000676167">
    <property type="component" value="Segment"/>
</dbReference>
<protein>
    <recommendedName>
        <fullName evidence="2">RNA-directed RNA polymerase</fullName>
        <ecNumber evidence="2">2.7.7.48</ecNumber>
    </recommendedName>
    <alternativeName>
        <fullName evidence="17">Replicase</fullName>
    </alternativeName>
    <alternativeName>
        <fullName evidence="16">Transcriptase</fullName>
    </alternativeName>
</protein>
<evidence type="ECO:0000256" key="2">
    <source>
        <dbReference type="ARBA" id="ARBA00012494"/>
    </source>
</evidence>
<dbReference type="InterPro" id="IPR026890">
    <property type="entry name" value="Mononeg_mRNAcap"/>
</dbReference>